<dbReference type="EMBL" id="CBMG010001238">
    <property type="protein sequence ID" value="CEG03536.1"/>
    <property type="molecule type" value="Genomic_DNA"/>
</dbReference>
<protein>
    <submittedName>
        <fullName evidence="1">WGS project CBMG000000000 data, contig CS5907-c001242</fullName>
    </submittedName>
</protein>
<dbReference type="AlphaFoldDB" id="A0A096PFL3"/>
<gene>
    <name evidence="1" type="ORF">BN851_0065540</name>
</gene>
<sequence length="323" mass="37003">MSCLNTPQLKKLWEQVQTKPEWATTKFWEYVFKENVFGSSRWAIASQQPPTDDENDLRRVDLVVENIDENGNSATLLFMEAKKANVTLDQIDVVEYQAFTACCAHLSYTRRSCIWAMTCVGSKTRLWAYRSNDDYLTPFWPLGDGLSDRAEYLEYSVHGEEILRKLNFIKKNPMPGLDVFERPPSPRPTSPSLPQNWHDSEVNYMIPTAPPLTYTASGSDWQTHEPPIDAYGSQSQSLEATQVPTINANDALEVVVDKHEKGMYKCNIVIDNGRIHVLDGAWVECYINVSGQLHPGYSWRGKSGRQYYTWSLEPEQKAKKKRH</sequence>
<evidence type="ECO:0000313" key="1">
    <source>
        <dbReference type="EMBL" id="CEG03536.1"/>
    </source>
</evidence>
<proteinExistence type="predicted"/>
<comment type="caution">
    <text evidence="1">The sequence shown here is derived from an EMBL/GenBank/DDBJ whole genome shotgun (WGS) entry which is preliminary data.</text>
</comment>
<name>A0A096PFL3_9HYPO</name>
<reference evidence="1" key="1">
    <citation type="submission" date="2013-05" db="EMBL/GenBank/DDBJ databases">
        <title>Draft genome sequences of six wheat associated Fusarium spp. isolates.</title>
        <authorList>
            <person name="Moolhuijzen P.M."/>
            <person name="Manners J.M."/>
            <person name="Wilcox S."/>
            <person name="Bellgard M.I."/>
            <person name="Gardiner D.M."/>
        </authorList>
    </citation>
    <scope>NUCLEOTIDE SEQUENCE</scope>
    <source>
        <strain evidence="1">CS5907</strain>
        <strain evidence="1">CS5907</strain>
    </source>
</reference>
<accession>A0A096PFL3</accession>
<organism evidence="1">
    <name type="scientific">Fusarium acuminatum CS5907</name>
    <dbReference type="NCBI Taxonomy" id="1318461"/>
    <lineage>
        <taxon>Eukaryota</taxon>
        <taxon>Fungi</taxon>
        <taxon>Dikarya</taxon>
        <taxon>Ascomycota</taxon>
        <taxon>Pezizomycotina</taxon>
        <taxon>Sordariomycetes</taxon>
        <taxon>Hypocreomycetidae</taxon>
        <taxon>Hypocreales</taxon>
        <taxon>Nectriaceae</taxon>
        <taxon>Fusarium</taxon>
        <taxon>Fusarium tricinctum species complex</taxon>
    </lineage>
</organism>